<evidence type="ECO:0000313" key="1">
    <source>
        <dbReference type="EMBL" id="MFB9990976.1"/>
    </source>
</evidence>
<dbReference type="InterPro" id="IPR018644">
    <property type="entry name" value="DUF2071"/>
</dbReference>
<keyword evidence="2" id="KW-1185">Reference proteome</keyword>
<reference evidence="1 2" key="1">
    <citation type="submission" date="2024-09" db="EMBL/GenBank/DDBJ databases">
        <authorList>
            <person name="Sun Q."/>
            <person name="Mori K."/>
        </authorList>
    </citation>
    <scope>NUCLEOTIDE SEQUENCE [LARGE SCALE GENOMIC DNA]</scope>
    <source>
        <strain evidence="1 2">JCM 13503</strain>
    </source>
</reference>
<name>A0ABV6ATZ0_9DEIO</name>
<dbReference type="PANTHER" id="PTHR39186">
    <property type="entry name" value="DUF2071 FAMILY PROTEIN"/>
    <property type="match status" value="1"/>
</dbReference>
<dbReference type="Gene3D" id="2.40.400.10">
    <property type="entry name" value="Acetoacetate decarboxylase-like"/>
    <property type="match status" value="1"/>
</dbReference>
<dbReference type="EMBL" id="JBHLYR010000011">
    <property type="protein sequence ID" value="MFB9990976.1"/>
    <property type="molecule type" value="Genomic_DNA"/>
</dbReference>
<proteinExistence type="predicted"/>
<organism evidence="1 2">
    <name type="scientific">Deinococcus oregonensis</name>
    <dbReference type="NCBI Taxonomy" id="1805970"/>
    <lineage>
        <taxon>Bacteria</taxon>
        <taxon>Thermotogati</taxon>
        <taxon>Deinococcota</taxon>
        <taxon>Deinococci</taxon>
        <taxon>Deinococcales</taxon>
        <taxon>Deinococcaceae</taxon>
        <taxon>Deinococcus</taxon>
    </lineage>
</organism>
<protein>
    <submittedName>
        <fullName evidence="1">YqjF family protein</fullName>
    </submittedName>
</protein>
<dbReference type="Proteomes" id="UP001589733">
    <property type="component" value="Unassembled WGS sequence"/>
</dbReference>
<dbReference type="RefSeq" id="WP_380005455.1">
    <property type="nucleotide sequence ID" value="NZ_JBHLYR010000011.1"/>
</dbReference>
<gene>
    <name evidence="1" type="ORF">ACFFLM_03130</name>
</gene>
<dbReference type="PANTHER" id="PTHR39186:SF1">
    <property type="entry name" value="DUF2071 DOMAIN-CONTAINING PROTEIN"/>
    <property type="match status" value="1"/>
</dbReference>
<dbReference type="SUPFAM" id="SSF160104">
    <property type="entry name" value="Acetoacetate decarboxylase-like"/>
    <property type="match status" value="1"/>
</dbReference>
<comment type="caution">
    <text evidence="1">The sequence shown here is derived from an EMBL/GenBank/DDBJ whole genome shotgun (WGS) entry which is preliminary data.</text>
</comment>
<dbReference type="InterPro" id="IPR023375">
    <property type="entry name" value="ADC_dom_sf"/>
</dbReference>
<dbReference type="Pfam" id="PF09844">
    <property type="entry name" value="DUF2071"/>
    <property type="match status" value="1"/>
</dbReference>
<sequence length="234" mass="26318">MNPRPWVLQMAWQDLLFLHWPVPAAVLRPYLPTRVPLDTWNGQAWLSVVAFQVAGFRPRGFPLGLDFAQMNVRTYVKPGGVPGIWTLSLDAGHWLAVLGARAGYALPYFLAEAALRRTPEGVTFHSSRMSDPSVGCDVHYRPAGPARAAALGTLDYWLTERRSLFTVGWTGQLWREDVQHERWPLQPTTIMHETCTAPLQVGVVPVGHPLAHYARQVHVKAFLPRLVAWPEQAY</sequence>
<accession>A0ABV6ATZ0</accession>
<evidence type="ECO:0000313" key="2">
    <source>
        <dbReference type="Proteomes" id="UP001589733"/>
    </source>
</evidence>